<evidence type="ECO:0000256" key="1">
    <source>
        <dbReference type="ARBA" id="ARBA00009437"/>
    </source>
</evidence>
<evidence type="ECO:0000256" key="2">
    <source>
        <dbReference type="ARBA" id="ARBA00023015"/>
    </source>
</evidence>
<dbReference type="SUPFAM" id="SSF53850">
    <property type="entry name" value="Periplasmic binding protein-like II"/>
    <property type="match status" value="1"/>
</dbReference>
<dbReference type="AlphaFoldDB" id="A0A380Q3D5"/>
<evidence type="ECO:0000256" key="3">
    <source>
        <dbReference type="ARBA" id="ARBA00023125"/>
    </source>
</evidence>
<dbReference type="Gene3D" id="3.40.190.290">
    <property type="match status" value="1"/>
</dbReference>
<reference evidence="6 7" key="1">
    <citation type="submission" date="2018-06" db="EMBL/GenBank/DDBJ databases">
        <authorList>
            <consortium name="Pathogen Informatics"/>
            <person name="Doyle S."/>
        </authorList>
    </citation>
    <scope>NUCLEOTIDE SEQUENCE [LARGE SCALE GENOMIC DNA]</scope>
    <source>
        <strain evidence="6 7">NCTC8580</strain>
    </source>
</reference>
<dbReference type="InterPro" id="IPR005119">
    <property type="entry name" value="LysR_subst-bd"/>
</dbReference>
<comment type="similarity">
    <text evidence="1">Belongs to the LysR transcriptional regulatory family.</text>
</comment>
<protein>
    <submittedName>
        <fullName evidence="6">LysR family transcriptional regulator</fullName>
    </submittedName>
</protein>
<name>A0A380Q3D5_YERPU</name>
<dbReference type="PANTHER" id="PTHR30346:SF0">
    <property type="entry name" value="HCA OPERON TRANSCRIPTIONAL ACTIVATOR HCAR"/>
    <property type="match status" value="1"/>
</dbReference>
<dbReference type="Pfam" id="PF00126">
    <property type="entry name" value="HTH_1"/>
    <property type="match status" value="1"/>
</dbReference>
<dbReference type="RefSeq" id="WP_106440953.1">
    <property type="nucleotide sequence ID" value="NZ_NCLF01000017.1"/>
</dbReference>
<organism evidence="6 7">
    <name type="scientific">Yersinia pseudotuberculosis</name>
    <dbReference type="NCBI Taxonomy" id="633"/>
    <lineage>
        <taxon>Bacteria</taxon>
        <taxon>Pseudomonadati</taxon>
        <taxon>Pseudomonadota</taxon>
        <taxon>Gammaproteobacteria</taxon>
        <taxon>Enterobacterales</taxon>
        <taxon>Yersiniaceae</taxon>
        <taxon>Yersinia</taxon>
    </lineage>
</organism>
<proteinExistence type="inferred from homology"/>
<evidence type="ECO:0000313" key="6">
    <source>
        <dbReference type="EMBL" id="SUP80022.1"/>
    </source>
</evidence>
<dbReference type="SUPFAM" id="SSF46785">
    <property type="entry name" value="Winged helix' DNA-binding domain"/>
    <property type="match status" value="1"/>
</dbReference>
<keyword evidence="2" id="KW-0805">Transcription regulation</keyword>
<dbReference type="InterPro" id="IPR036388">
    <property type="entry name" value="WH-like_DNA-bd_sf"/>
</dbReference>
<dbReference type="Proteomes" id="UP000255087">
    <property type="component" value="Unassembled WGS sequence"/>
</dbReference>
<dbReference type="InterPro" id="IPR036390">
    <property type="entry name" value="WH_DNA-bd_sf"/>
</dbReference>
<keyword evidence="4" id="KW-0804">Transcription</keyword>
<dbReference type="PROSITE" id="PS50931">
    <property type="entry name" value="HTH_LYSR"/>
    <property type="match status" value="1"/>
</dbReference>
<dbReference type="InterPro" id="IPR000847">
    <property type="entry name" value="LysR_HTH_N"/>
</dbReference>
<dbReference type="Pfam" id="PF03466">
    <property type="entry name" value="LysR_substrate"/>
    <property type="match status" value="1"/>
</dbReference>
<dbReference type="GO" id="GO:0003677">
    <property type="term" value="F:DNA binding"/>
    <property type="evidence" value="ECO:0007669"/>
    <property type="project" value="UniProtKB-KW"/>
</dbReference>
<dbReference type="GO" id="GO:0003700">
    <property type="term" value="F:DNA-binding transcription factor activity"/>
    <property type="evidence" value="ECO:0007669"/>
    <property type="project" value="InterPro"/>
</dbReference>
<dbReference type="PANTHER" id="PTHR30346">
    <property type="entry name" value="TRANSCRIPTIONAL DUAL REGULATOR HCAR-RELATED"/>
    <property type="match status" value="1"/>
</dbReference>
<accession>A0A380Q3D5</accession>
<dbReference type="Gene3D" id="1.10.10.10">
    <property type="entry name" value="Winged helix-like DNA-binding domain superfamily/Winged helix DNA-binding domain"/>
    <property type="match status" value="1"/>
</dbReference>
<keyword evidence="3" id="KW-0238">DNA-binding</keyword>
<dbReference type="EMBL" id="UHJC01000001">
    <property type="protein sequence ID" value="SUP80022.1"/>
    <property type="molecule type" value="Genomic_DNA"/>
</dbReference>
<gene>
    <name evidence="6" type="primary">gltC_1</name>
    <name evidence="6" type="ORF">NCTC8580_00061</name>
</gene>
<evidence type="ECO:0000256" key="4">
    <source>
        <dbReference type="ARBA" id="ARBA00023163"/>
    </source>
</evidence>
<evidence type="ECO:0000259" key="5">
    <source>
        <dbReference type="PROSITE" id="PS50931"/>
    </source>
</evidence>
<feature type="domain" description="HTH lysR-type" evidence="5">
    <location>
        <begin position="6"/>
        <end position="63"/>
    </location>
</feature>
<evidence type="ECO:0000313" key="7">
    <source>
        <dbReference type="Proteomes" id="UP000255087"/>
    </source>
</evidence>
<sequence length="303" mass="34021">MLRTDISLKKLNLFLHYMQNRKVSLTADRLGVSRVSVHRTLHSLEEELELPLFSHQGKSLIPLESAYVLAEQAALLMEQYERCIHLTCAAATNHNHVIKLGVLYSLTASTVPQLITGMKQRQAGCKIELTMNSNQNLIGMLCTQSLDAIIISTPEDYDPNQFETLPLFEDDVYLALPVSHPRAQDSCADLADYRDSKFVTLTEGFSTYKGFQQVFRIAGFEPDIAMQVRDIFSLMNLVGSGIGCSLVPGRLASILVDKVKLLPLAKPFQFSQSIALVFPRNNERRLLPFIAECRMHALSHKKK</sequence>
<dbReference type="GO" id="GO:0032993">
    <property type="term" value="C:protein-DNA complex"/>
    <property type="evidence" value="ECO:0007669"/>
    <property type="project" value="TreeGrafter"/>
</dbReference>